<feature type="domain" description="Alginate export" evidence="1">
    <location>
        <begin position="22"/>
        <end position="398"/>
    </location>
</feature>
<dbReference type="Gene3D" id="2.40.160.100">
    <property type="match status" value="1"/>
</dbReference>
<dbReference type="AlphaFoldDB" id="A0A4D7JNH8"/>
<protein>
    <recommendedName>
        <fullName evidence="1">Alginate export domain-containing protein</fullName>
    </recommendedName>
</protein>
<reference evidence="2 3" key="1">
    <citation type="submission" date="2018-04" db="EMBL/GenBank/DDBJ databases">
        <title>Complete genome uncultured novel isolate.</title>
        <authorList>
            <person name="Merlino G."/>
        </authorList>
    </citation>
    <scope>NUCLEOTIDE SEQUENCE [LARGE SCALE GENOMIC DNA]</scope>
    <source>
        <strain evidence="3">R1DC9</strain>
    </source>
</reference>
<dbReference type="EMBL" id="CP028923">
    <property type="protein sequence ID" value="QCK16227.1"/>
    <property type="molecule type" value="Genomic_DNA"/>
</dbReference>
<dbReference type="OrthoDB" id="1070463at2"/>
<evidence type="ECO:0000313" key="3">
    <source>
        <dbReference type="Proteomes" id="UP000298616"/>
    </source>
</evidence>
<sequence length="425" mass="48265">MKSFFITLLLLTAYVSFSQEFTMDLDLRDRFEYRHGFSTLFPDNTEPAAFVRQRARLKLGYVSKLLEIKLSVQDVSTWGDTRQILPSDGNDSFMLFEAWAKIYLNDYWAIQAGRQPISYDNQRILGGLDWAMQGRTHDALLVRYDKESLKGDLGFAFNQVGEPINGNDYDITGFFSYKTMQYAYLSKKWDKTVVSFLFLNNGFQAYADSANTITDGVYNRQTTGLYFSAPTGDFTFKGFGYYQSGKASQDTDLSAYDLGLEVAFSPNKTVFAAGMELLSGTDQAGDDRNRSFFPLYGTNHAFNGYMDYFYVGNHANNVGLNDYYLSTTFKPGKSNSLKMAVHYFMSNADIIGTDDRDLGTEIDLVYTHKINKNVKTQVGYSHMFATDQMSAIKGGTTNENTNNWAWVQLFVNPRLFTHNLKGEEE</sequence>
<dbReference type="Proteomes" id="UP000298616">
    <property type="component" value="Chromosome"/>
</dbReference>
<proteinExistence type="predicted"/>
<dbReference type="RefSeq" id="WP_137091822.1">
    <property type="nucleotide sequence ID" value="NZ_CP028923.1"/>
</dbReference>
<dbReference type="InterPro" id="IPR025388">
    <property type="entry name" value="Alginate_export_dom"/>
</dbReference>
<dbReference type="KEGG" id="fpf:DCC35_16505"/>
<evidence type="ECO:0000259" key="1">
    <source>
        <dbReference type="Pfam" id="PF13372"/>
    </source>
</evidence>
<gene>
    <name evidence="2" type="ORF">DCC35_16505</name>
</gene>
<accession>A0A4D7JNH8</accession>
<keyword evidence="3" id="KW-1185">Reference proteome</keyword>
<dbReference type="InterPro" id="IPR053728">
    <property type="entry name" value="Alginate_Permeability_Chnl"/>
</dbReference>
<evidence type="ECO:0000313" key="2">
    <source>
        <dbReference type="EMBL" id="QCK16227.1"/>
    </source>
</evidence>
<organism evidence="2 3">
    <name type="scientific">Mangrovivirga cuniculi</name>
    <dbReference type="NCBI Taxonomy" id="2715131"/>
    <lineage>
        <taxon>Bacteria</taxon>
        <taxon>Pseudomonadati</taxon>
        <taxon>Bacteroidota</taxon>
        <taxon>Cytophagia</taxon>
        <taxon>Cytophagales</taxon>
        <taxon>Mangrovivirgaceae</taxon>
        <taxon>Mangrovivirga</taxon>
    </lineage>
</organism>
<name>A0A4D7JNH8_9BACT</name>
<dbReference type="Pfam" id="PF13372">
    <property type="entry name" value="Alginate_exp"/>
    <property type="match status" value="1"/>
</dbReference>